<dbReference type="Proteomes" id="UP000053555">
    <property type="component" value="Unassembled WGS sequence"/>
</dbReference>
<accession>A0A0B2QLU3</accession>
<proteinExistence type="predicted"/>
<name>A0A0B2QLU3_GLYSO</name>
<sequence>MRRQVDAEDHQLRVLYELCSLIIHTLKFPPLPYPFPTSYPCSSSRASSSLSHSRRHHWWTTLATSQDSPAAFASLFLGMSLSLMLLGAVTFLVGLLLLPWVTLLVLVFYVAALVSNLSVLGRFILGSITLQRDLPREPLSLFLLP</sequence>
<reference evidence="2" key="1">
    <citation type="submission" date="2014-07" db="EMBL/GenBank/DDBJ databases">
        <title>Identification of a novel salt tolerance gene in wild soybean by whole-genome sequencing.</title>
        <authorList>
            <person name="Lam H.-M."/>
            <person name="Qi X."/>
            <person name="Li M.-W."/>
            <person name="Liu X."/>
            <person name="Xie M."/>
            <person name="Ni M."/>
            <person name="Xu X."/>
        </authorList>
    </citation>
    <scope>NUCLEOTIDE SEQUENCE [LARGE SCALE GENOMIC DNA]</scope>
    <source>
        <tissue evidence="2">Root</tissue>
    </source>
</reference>
<dbReference type="AlphaFoldDB" id="A0A0B2QLU3"/>
<keyword evidence="1" id="KW-1133">Transmembrane helix</keyword>
<dbReference type="PANTHER" id="PTHR34781">
    <property type="entry name" value="TRANSMEMBRANE PROTEIN"/>
    <property type="match status" value="1"/>
</dbReference>
<gene>
    <name evidence="2" type="ORF">glysoja_043701</name>
</gene>
<keyword evidence="1" id="KW-0472">Membrane</keyword>
<organism evidence="2">
    <name type="scientific">Glycine soja</name>
    <name type="common">Wild soybean</name>
    <dbReference type="NCBI Taxonomy" id="3848"/>
    <lineage>
        <taxon>Eukaryota</taxon>
        <taxon>Viridiplantae</taxon>
        <taxon>Streptophyta</taxon>
        <taxon>Embryophyta</taxon>
        <taxon>Tracheophyta</taxon>
        <taxon>Spermatophyta</taxon>
        <taxon>Magnoliopsida</taxon>
        <taxon>eudicotyledons</taxon>
        <taxon>Gunneridae</taxon>
        <taxon>Pentapetalae</taxon>
        <taxon>rosids</taxon>
        <taxon>fabids</taxon>
        <taxon>Fabales</taxon>
        <taxon>Fabaceae</taxon>
        <taxon>Papilionoideae</taxon>
        <taxon>50 kb inversion clade</taxon>
        <taxon>NPAAA clade</taxon>
        <taxon>indigoferoid/millettioid clade</taxon>
        <taxon>Phaseoleae</taxon>
        <taxon>Glycine</taxon>
        <taxon>Glycine subgen. Soja</taxon>
    </lineage>
</organism>
<feature type="transmembrane region" description="Helical" evidence="1">
    <location>
        <begin position="75"/>
        <end position="97"/>
    </location>
</feature>
<keyword evidence="1" id="KW-0812">Transmembrane</keyword>
<feature type="transmembrane region" description="Helical" evidence="1">
    <location>
        <begin position="103"/>
        <end position="125"/>
    </location>
</feature>
<evidence type="ECO:0000256" key="1">
    <source>
        <dbReference type="SAM" id="Phobius"/>
    </source>
</evidence>
<dbReference type="EMBL" id="KN658145">
    <property type="protein sequence ID" value="KHN20828.1"/>
    <property type="molecule type" value="Genomic_DNA"/>
</dbReference>
<evidence type="ECO:0000313" key="2">
    <source>
        <dbReference type="EMBL" id="KHN20828.1"/>
    </source>
</evidence>
<protein>
    <submittedName>
        <fullName evidence="2">Uncharacterized protein</fullName>
    </submittedName>
</protein>
<dbReference type="PANTHER" id="PTHR34781:SF10">
    <property type="entry name" value="PROTEIN, PUTATIVE-RELATED"/>
    <property type="match status" value="1"/>
</dbReference>